<sequence length="357" mass="39260">MDGDGILHVLEMIVNELHIVHHSLQVRHCFDAEAIQAVGNGVVLSDEVGYRRAIVNQITTNGADRDTVTFSAFISAENSVNARRHSNTVVMVEYIVIYDGHILITCQVEAIGVLVDSVAITRVECEPTESRSLAVDDAECVKRGVLDRKARDSRVQDGRHSEKRSGEVSMCPDASTMRPGRLEFAGTFEVRWFPLIQTSGPVHFAVPNVVVPTKLMVAPVLALLRSSITLPGTVRGPTVIVSQEKMSVPACDGGKGYQSNECGDKEVHVDDAILAGLFSWCWDGRKWQSERKVVRWISRLPYMIDTLFTSAVPKYWKQASANPRLNPSSSREPFHVGENPPHGSRSGLGRSGLGYLT</sequence>
<feature type="region of interest" description="Disordered" evidence="1">
    <location>
        <begin position="322"/>
        <end position="357"/>
    </location>
</feature>
<gene>
    <name evidence="2" type="ORF">PBS003_LOCUS68</name>
</gene>
<dbReference type="EMBL" id="CAKKTJ010000001">
    <property type="protein sequence ID" value="CAH0473159.1"/>
    <property type="molecule type" value="Genomic_DNA"/>
</dbReference>
<protein>
    <submittedName>
        <fullName evidence="2">Uncharacterized protein</fullName>
    </submittedName>
</protein>
<feature type="region of interest" description="Disordered" evidence="1">
    <location>
        <begin position="151"/>
        <end position="172"/>
    </location>
</feature>
<reference evidence="2" key="1">
    <citation type="submission" date="2021-11" db="EMBL/GenBank/DDBJ databases">
        <authorList>
            <person name="Islam A."/>
            <person name="Islam S."/>
            <person name="Flora M.S."/>
            <person name="Rahman M."/>
            <person name="Ziaur R.M."/>
            <person name="Epstein J.H."/>
            <person name="Hassan M."/>
            <person name="Klassen M."/>
            <person name="Woodard K."/>
            <person name="Webb A."/>
            <person name="Webby R.J."/>
            <person name="El Zowalaty M.E."/>
        </authorList>
    </citation>
    <scope>NUCLEOTIDE SEQUENCE</scope>
    <source>
        <strain evidence="2">Pbs3</strain>
    </source>
</reference>
<comment type="caution">
    <text evidence="2">The sequence shown here is derived from an EMBL/GenBank/DDBJ whole genome shotgun (WGS) entry which is preliminary data.</text>
</comment>
<name>A0AAU9KLA5_9STRA</name>
<accession>A0AAU9KLA5</accession>
<proteinExistence type="predicted"/>
<organism evidence="2 3">
    <name type="scientific">Peronospora belbahrii</name>
    <dbReference type="NCBI Taxonomy" id="622444"/>
    <lineage>
        <taxon>Eukaryota</taxon>
        <taxon>Sar</taxon>
        <taxon>Stramenopiles</taxon>
        <taxon>Oomycota</taxon>
        <taxon>Peronosporomycetes</taxon>
        <taxon>Peronosporales</taxon>
        <taxon>Peronosporaceae</taxon>
        <taxon>Peronospora</taxon>
    </lineage>
</organism>
<dbReference type="AlphaFoldDB" id="A0AAU9KLA5"/>
<evidence type="ECO:0000256" key="1">
    <source>
        <dbReference type="SAM" id="MobiDB-lite"/>
    </source>
</evidence>
<dbReference type="Proteomes" id="UP001160483">
    <property type="component" value="Unassembled WGS sequence"/>
</dbReference>
<feature type="compositionally biased region" description="Basic and acidic residues" evidence="1">
    <location>
        <begin position="151"/>
        <end position="166"/>
    </location>
</feature>
<feature type="compositionally biased region" description="Polar residues" evidence="1">
    <location>
        <begin position="322"/>
        <end position="331"/>
    </location>
</feature>
<evidence type="ECO:0000313" key="3">
    <source>
        <dbReference type="Proteomes" id="UP001160483"/>
    </source>
</evidence>
<evidence type="ECO:0000313" key="2">
    <source>
        <dbReference type="EMBL" id="CAH0473159.1"/>
    </source>
</evidence>